<proteinExistence type="inferred from homology"/>
<dbReference type="HAMAP" id="MF_01043">
    <property type="entry name" value="PlsY"/>
    <property type="match status" value="1"/>
</dbReference>
<evidence type="ECO:0000256" key="5">
    <source>
        <dbReference type="ARBA" id="ARBA00022989"/>
    </source>
</evidence>
<comment type="catalytic activity">
    <reaction evidence="10">
        <text>an acyl phosphate + sn-glycerol 3-phosphate = a 1-acyl-sn-glycero-3-phosphate + phosphate</text>
        <dbReference type="Rhea" id="RHEA:34075"/>
        <dbReference type="ChEBI" id="CHEBI:43474"/>
        <dbReference type="ChEBI" id="CHEBI:57597"/>
        <dbReference type="ChEBI" id="CHEBI:57970"/>
        <dbReference type="ChEBI" id="CHEBI:59918"/>
        <dbReference type="EC" id="2.3.1.275"/>
    </reaction>
</comment>
<keyword evidence="10" id="KW-0997">Cell inner membrane</keyword>
<dbReference type="HOGENOM" id="CLU_081254_2_0_7"/>
<feature type="transmembrane region" description="Helical" evidence="10">
    <location>
        <begin position="148"/>
        <end position="167"/>
    </location>
</feature>
<comment type="subunit">
    <text evidence="10">Probably interacts with PlsX.</text>
</comment>
<dbReference type="NCBIfam" id="TIGR00023">
    <property type="entry name" value="glycerol-3-phosphate 1-O-acyltransferase PlsY"/>
    <property type="match status" value="1"/>
</dbReference>
<dbReference type="SMART" id="SM01207">
    <property type="entry name" value="G3P_acyltransf"/>
    <property type="match status" value="1"/>
</dbReference>
<evidence type="ECO:0000256" key="7">
    <source>
        <dbReference type="ARBA" id="ARBA00023136"/>
    </source>
</evidence>
<dbReference type="Pfam" id="PF02660">
    <property type="entry name" value="G3P_acyltransf"/>
    <property type="match status" value="1"/>
</dbReference>
<keyword evidence="2 10" id="KW-0444">Lipid biosynthesis</keyword>
<dbReference type="EMBL" id="CP001999">
    <property type="protein sequence ID" value="ADG92136.1"/>
    <property type="molecule type" value="Genomic_DNA"/>
</dbReference>
<reference evidence="11 12" key="1">
    <citation type="journal article" date="2010" name="Stand. Genomic Sci.">
        <title>Complete genome sequence of Arcobacter nitrofigilis type strain (CI).</title>
        <authorList>
            <person name="Pati A."/>
            <person name="Gronow S."/>
            <person name="Lapidus A."/>
            <person name="Copeland A."/>
            <person name="Glavina Del Rio T."/>
            <person name="Nolan M."/>
            <person name="Lucas S."/>
            <person name="Tice H."/>
            <person name="Cheng J.F."/>
            <person name="Han C."/>
            <person name="Chertkov O."/>
            <person name="Bruce D."/>
            <person name="Tapia R."/>
            <person name="Goodwin L."/>
            <person name="Pitluck S."/>
            <person name="Liolios K."/>
            <person name="Ivanova N."/>
            <person name="Mavromatis K."/>
            <person name="Chen A."/>
            <person name="Palaniappan K."/>
            <person name="Land M."/>
            <person name="Hauser L."/>
            <person name="Chang Y.J."/>
            <person name="Jeffries C.D."/>
            <person name="Detter J.C."/>
            <person name="Rohde M."/>
            <person name="Goker M."/>
            <person name="Bristow J."/>
            <person name="Eisen J.A."/>
            <person name="Markowitz V."/>
            <person name="Hugenholtz P."/>
            <person name="Klenk H.P."/>
            <person name="Kyrpides N.C."/>
        </authorList>
    </citation>
    <scope>NUCLEOTIDE SEQUENCE [LARGE SCALE GENOMIC DNA]</scope>
    <source>
        <strain evidence="12">ATCC 33309 / DSM 7299 / CCUG 15893 / LMG 7604 / NCTC 12251 / CI</strain>
    </source>
</reference>
<keyword evidence="3 10" id="KW-0808">Transferase</keyword>
<dbReference type="PANTHER" id="PTHR30309:SF0">
    <property type="entry name" value="GLYCEROL-3-PHOSPHATE ACYLTRANSFERASE-RELATED"/>
    <property type="match status" value="1"/>
</dbReference>
<dbReference type="PANTHER" id="PTHR30309">
    <property type="entry name" value="INNER MEMBRANE PROTEIN YGIH"/>
    <property type="match status" value="1"/>
</dbReference>
<feature type="transmembrane region" description="Helical" evidence="10">
    <location>
        <begin position="63"/>
        <end position="85"/>
    </location>
</feature>
<dbReference type="eggNOG" id="COG0344">
    <property type="taxonomic scope" value="Bacteria"/>
</dbReference>
<dbReference type="GO" id="GO:0008654">
    <property type="term" value="P:phospholipid biosynthetic process"/>
    <property type="evidence" value="ECO:0007669"/>
    <property type="project" value="UniProtKB-UniRule"/>
</dbReference>
<evidence type="ECO:0000256" key="6">
    <source>
        <dbReference type="ARBA" id="ARBA00023098"/>
    </source>
</evidence>
<comment type="subcellular location">
    <subcellularLocation>
        <location evidence="10">Cell inner membrane</location>
        <topology evidence="10">Multi-pass membrane protein</topology>
    </subcellularLocation>
</comment>
<dbReference type="InterPro" id="IPR003811">
    <property type="entry name" value="G3P_acylTferase_PlsY"/>
</dbReference>
<evidence type="ECO:0000256" key="8">
    <source>
        <dbReference type="ARBA" id="ARBA00023209"/>
    </source>
</evidence>
<dbReference type="GO" id="GO:0043772">
    <property type="term" value="F:acyl-phosphate glycerol-3-phosphate acyltransferase activity"/>
    <property type="evidence" value="ECO:0007669"/>
    <property type="project" value="UniProtKB-UniRule"/>
</dbReference>
<evidence type="ECO:0000313" key="11">
    <source>
        <dbReference type="EMBL" id="ADG92136.1"/>
    </source>
</evidence>
<keyword evidence="6 10" id="KW-0443">Lipid metabolism</keyword>
<feature type="transmembrane region" description="Helical" evidence="10">
    <location>
        <begin position="7"/>
        <end position="27"/>
    </location>
</feature>
<dbReference type="RefSeq" id="WP_013134281.1">
    <property type="nucleotide sequence ID" value="NC_014166.1"/>
</dbReference>
<feature type="transmembrane region" description="Helical" evidence="10">
    <location>
        <begin position="92"/>
        <end position="111"/>
    </location>
</feature>
<dbReference type="Proteomes" id="UP000000939">
    <property type="component" value="Chromosome"/>
</dbReference>
<dbReference type="STRING" id="572480.Arnit_0471"/>
<accession>D5UZ99</accession>
<evidence type="ECO:0000256" key="9">
    <source>
        <dbReference type="ARBA" id="ARBA00023264"/>
    </source>
</evidence>
<name>D5UZ99_ARCNC</name>
<evidence type="ECO:0000256" key="4">
    <source>
        <dbReference type="ARBA" id="ARBA00022692"/>
    </source>
</evidence>
<evidence type="ECO:0000256" key="10">
    <source>
        <dbReference type="HAMAP-Rule" id="MF_01043"/>
    </source>
</evidence>
<keyword evidence="9 10" id="KW-1208">Phospholipid metabolism</keyword>
<protein>
    <recommendedName>
        <fullName evidence="10">Glycerol-3-phosphate acyltransferase</fullName>
    </recommendedName>
    <alternativeName>
        <fullName evidence="10">Acyl-PO4 G3P acyltransferase</fullName>
    </alternativeName>
    <alternativeName>
        <fullName evidence="10">Acyl-phosphate--glycerol-3-phosphate acyltransferase</fullName>
    </alternativeName>
    <alternativeName>
        <fullName evidence="10">G3P acyltransferase</fullName>
        <shortName evidence="10">GPAT</shortName>
        <ecNumber evidence="10">2.3.1.275</ecNumber>
    </alternativeName>
    <alternativeName>
        <fullName evidence="10">Lysophosphatidic acid synthase</fullName>
        <shortName evidence="10">LPA synthase</shortName>
    </alternativeName>
</protein>
<evidence type="ECO:0000313" key="12">
    <source>
        <dbReference type="Proteomes" id="UP000000939"/>
    </source>
</evidence>
<comment type="function">
    <text evidence="10">Catalyzes the transfer of an acyl group from acyl-phosphate (acyl-PO(4)) to glycerol-3-phosphate (G3P) to form lysophosphatidic acid (LPA). This enzyme utilizes acyl-phosphate as fatty acyl donor, but not acyl-CoA or acyl-ACP.</text>
</comment>
<keyword evidence="1 10" id="KW-1003">Cell membrane</keyword>
<keyword evidence="12" id="KW-1185">Reference proteome</keyword>
<evidence type="ECO:0000256" key="1">
    <source>
        <dbReference type="ARBA" id="ARBA00022475"/>
    </source>
</evidence>
<dbReference type="OrthoDB" id="9777124at2"/>
<gene>
    <name evidence="10" type="primary">plsY</name>
    <name evidence="11" type="ordered locus">Arnit_0471</name>
</gene>
<organism evidence="11 12">
    <name type="scientific">Arcobacter nitrofigilis (strain ATCC 33309 / DSM 7299 / CCUG 15893 / LMG 7604 / NCTC 12251 / CI)</name>
    <name type="common">Campylobacter nitrofigilis</name>
    <dbReference type="NCBI Taxonomy" id="572480"/>
    <lineage>
        <taxon>Bacteria</taxon>
        <taxon>Pseudomonadati</taxon>
        <taxon>Campylobacterota</taxon>
        <taxon>Epsilonproteobacteria</taxon>
        <taxon>Campylobacterales</taxon>
        <taxon>Arcobacteraceae</taxon>
        <taxon>Arcobacter</taxon>
    </lineage>
</organism>
<keyword evidence="5 10" id="KW-1133">Transmembrane helix</keyword>
<feature type="transmembrane region" description="Helical" evidence="10">
    <location>
        <begin position="117"/>
        <end position="141"/>
    </location>
</feature>
<dbReference type="AlphaFoldDB" id="D5UZ99"/>
<evidence type="ECO:0000256" key="2">
    <source>
        <dbReference type="ARBA" id="ARBA00022516"/>
    </source>
</evidence>
<dbReference type="UniPathway" id="UPA00085"/>
<comment type="pathway">
    <text evidence="10">Lipid metabolism; phospholipid metabolism.</text>
</comment>
<comment type="similarity">
    <text evidence="10">Belongs to the PlsY family.</text>
</comment>
<keyword evidence="4 10" id="KW-0812">Transmembrane</keyword>
<keyword evidence="8 10" id="KW-0594">Phospholipid biosynthesis</keyword>
<dbReference type="GO" id="GO:0005886">
    <property type="term" value="C:plasma membrane"/>
    <property type="evidence" value="ECO:0007669"/>
    <property type="project" value="UniProtKB-SubCell"/>
</dbReference>
<evidence type="ECO:0000256" key="3">
    <source>
        <dbReference type="ARBA" id="ARBA00022679"/>
    </source>
</evidence>
<dbReference type="KEGG" id="ant:Arnit_0471"/>
<keyword evidence="7 10" id="KW-0472">Membrane</keyword>
<sequence length="206" mass="21850">MDFLNTNLIFYILAYLIGSIPFGLLLAKTFAGVNIKEHGSKSIGATNVLRVVKETNPSLAKKLGLATVILDAIKGTIILLIAQAYGVSEATLWTIAVLAVIGHCYSIYLGLEGGKGVATGLGVFLVLIPIPTLIGAIVWGFCAKVLKISSLSSLLGLLAVIIAAIIFNNGLGVGSNAPMYLISFIIFYKHIPNIVRLIKKEELKAV</sequence>
<keyword evidence="11" id="KW-0012">Acyltransferase</keyword>
<dbReference type="EC" id="2.3.1.275" evidence="10"/>